<dbReference type="Proteomes" id="UP000249432">
    <property type="component" value="Unassembled WGS sequence"/>
</dbReference>
<dbReference type="PANTHER" id="PTHR30289:SF1">
    <property type="entry name" value="PEBP (PHOSPHATIDYLETHANOLAMINE-BINDING PROTEIN) FAMILY PROTEIN"/>
    <property type="match status" value="1"/>
</dbReference>
<comment type="similarity">
    <text evidence="1">Belongs to the UPF0098 family.</text>
</comment>
<evidence type="ECO:0000256" key="1">
    <source>
        <dbReference type="ARBA" id="ARBA00007120"/>
    </source>
</evidence>
<accession>A0A2W5STI2</accession>
<dbReference type="InterPro" id="IPR036610">
    <property type="entry name" value="PEBP-like_sf"/>
</dbReference>
<feature type="region of interest" description="Disordered" evidence="2">
    <location>
        <begin position="117"/>
        <end position="143"/>
    </location>
</feature>
<feature type="region of interest" description="Disordered" evidence="2">
    <location>
        <begin position="49"/>
        <end position="69"/>
    </location>
</feature>
<dbReference type="CDD" id="cd00865">
    <property type="entry name" value="PEBP_bact_arch"/>
    <property type="match status" value="1"/>
</dbReference>
<name>A0A2W5STI2_9CORY</name>
<proteinExistence type="inferred from homology"/>
<evidence type="ECO:0000313" key="3">
    <source>
        <dbReference type="EMBL" id="PZR04957.1"/>
    </source>
</evidence>
<feature type="region of interest" description="Disordered" evidence="2">
    <location>
        <begin position="1"/>
        <end position="28"/>
    </location>
</feature>
<dbReference type="NCBIfam" id="TIGR00481">
    <property type="entry name" value="YbhB/YbcL family Raf kinase inhibitor-like protein"/>
    <property type="match status" value="1"/>
</dbReference>
<gene>
    <name evidence="3" type="ORF">DI525_05390</name>
</gene>
<organism evidence="3 4">
    <name type="scientific">Corynebacterium kroppenstedtii</name>
    <dbReference type="NCBI Taxonomy" id="161879"/>
    <lineage>
        <taxon>Bacteria</taxon>
        <taxon>Bacillati</taxon>
        <taxon>Actinomycetota</taxon>
        <taxon>Actinomycetes</taxon>
        <taxon>Mycobacteriales</taxon>
        <taxon>Corynebacteriaceae</taxon>
        <taxon>Corynebacterium</taxon>
    </lineage>
</organism>
<dbReference type="InterPro" id="IPR005247">
    <property type="entry name" value="YbhB_YbcL/LppC-like"/>
</dbReference>
<dbReference type="EMBL" id="QFRA01000010">
    <property type="protein sequence ID" value="PZR04957.1"/>
    <property type="molecule type" value="Genomic_DNA"/>
</dbReference>
<dbReference type="InterPro" id="IPR008914">
    <property type="entry name" value="PEBP"/>
</dbReference>
<dbReference type="Gene3D" id="3.90.280.10">
    <property type="entry name" value="PEBP-like"/>
    <property type="match status" value="1"/>
</dbReference>
<feature type="compositionally biased region" description="Low complexity" evidence="2">
    <location>
        <begin position="11"/>
        <end position="25"/>
    </location>
</feature>
<reference evidence="3 4" key="1">
    <citation type="submission" date="2017-08" db="EMBL/GenBank/DDBJ databases">
        <title>Infants hospitalized years apart are colonized by the same room-sourced microbial strains.</title>
        <authorList>
            <person name="Brooks B."/>
            <person name="Olm M.R."/>
            <person name="Firek B.A."/>
            <person name="Baker R."/>
            <person name="Thomas B.C."/>
            <person name="Morowitz M.J."/>
            <person name="Banfield J.F."/>
        </authorList>
    </citation>
    <scope>NUCLEOTIDE SEQUENCE [LARGE SCALE GENOMIC DNA]</scope>
    <source>
        <strain evidence="3">S2_003_000_R1_3</strain>
    </source>
</reference>
<dbReference type="PANTHER" id="PTHR30289">
    <property type="entry name" value="UNCHARACTERIZED PROTEIN YBCL-RELATED"/>
    <property type="match status" value="1"/>
</dbReference>
<feature type="compositionally biased region" description="Polar residues" evidence="2">
    <location>
        <begin position="1"/>
        <end position="10"/>
    </location>
</feature>
<dbReference type="SUPFAM" id="SSF49777">
    <property type="entry name" value="PEBP-like"/>
    <property type="match status" value="1"/>
</dbReference>
<evidence type="ECO:0000256" key="2">
    <source>
        <dbReference type="SAM" id="MobiDB-lite"/>
    </source>
</evidence>
<evidence type="ECO:0000313" key="4">
    <source>
        <dbReference type="Proteomes" id="UP000249432"/>
    </source>
</evidence>
<dbReference type="Pfam" id="PF01161">
    <property type="entry name" value="PBP"/>
    <property type="match status" value="1"/>
</dbReference>
<comment type="caution">
    <text evidence="3">The sequence shown here is derived from an EMBL/GenBank/DDBJ whole genome shotgun (WGS) entry which is preliminary data.</text>
</comment>
<sequence length="200" mass="21644">MSDSPQATDNTQEPTSGTTATSTPSYVDPRFKAADPYAYLPDVPTFPLSSADFSSGDELPAELQGPDDVSPQLSWSNLPEGTKSLAVTVYDPDAPTVSGYWHWAVFNLPADLTELPKNAGSEDTSSLPERAQTLKGDSGKRGYYGAMPPEGHGPHRYLYAVHAVDVDKLDIPEDSTPTILGFNLNFHTLARSIIWGWAEN</sequence>
<protein>
    <submittedName>
        <fullName evidence="3">YbhB/YbcL family Raf kinase inhibitor-like protein</fullName>
    </submittedName>
</protein>
<dbReference type="RefSeq" id="WP_303734753.1">
    <property type="nucleotide sequence ID" value="NZ_CAKZHK010000012.1"/>
</dbReference>
<dbReference type="AlphaFoldDB" id="A0A2W5STI2"/>